<feature type="compositionally biased region" description="Basic residues" evidence="1">
    <location>
        <begin position="235"/>
        <end position="245"/>
    </location>
</feature>
<reference evidence="2" key="2">
    <citation type="submission" date="2025-05" db="UniProtKB">
        <authorList>
            <consortium name="EnsemblMetazoa"/>
        </authorList>
    </citation>
    <scope>IDENTIFICATION</scope>
</reference>
<feature type="compositionally biased region" description="Polar residues" evidence="1">
    <location>
        <begin position="141"/>
        <end position="155"/>
    </location>
</feature>
<reference evidence="3" key="1">
    <citation type="journal article" date="2021" name="Elife">
        <title>Highly contiguous assemblies of 101 drosophilid genomes.</title>
        <authorList>
            <person name="Kim B.Y."/>
            <person name="Wang J.R."/>
            <person name="Miller D.E."/>
            <person name="Barmina O."/>
            <person name="Delaney E."/>
            <person name="Thompson A."/>
            <person name="Comeault A.A."/>
            <person name="Peede D."/>
            <person name="D'Agostino E.R."/>
            <person name="Pelaez J."/>
            <person name="Aguilar J.M."/>
            <person name="Haji D."/>
            <person name="Matsunaga T."/>
            <person name="Armstrong E.E."/>
            <person name="Zych M."/>
            <person name="Ogawa Y."/>
            <person name="Stamenkovic-Radak M."/>
            <person name="Jelic M."/>
            <person name="Veselinovic M.S."/>
            <person name="Tanaskovic M."/>
            <person name="Eric P."/>
            <person name="Gao J.J."/>
            <person name="Katoh T.K."/>
            <person name="Toda M.J."/>
            <person name="Watabe H."/>
            <person name="Watada M."/>
            <person name="Davis J.S."/>
            <person name="Moyle L.C."/>
            <person name="Manoli G."/>
            <person name="Bertolini E."/>
            <person name="Kostal V."/>
            <person name="Hawley R.S."/>
            <person name="Takahashi A."/>
            <person name="Jones C.D."/>
            <person name="Price D.K."/>
            <person name="Whiteman N."/>
            <person name="Kopp A."/>
            <person name="Matute D.R."/>
            <person name="Petrov D.A."/>
        </authorList>
    </citation>
    <scope>NUCLEOTIDE SEQUENCE [LARGE SCALE GENOMIC DNA]</scope>
</reference>
<feature type="compositionally biased region" description="Low complexity" evidence="1">
    <location>
        <begin position="247"/>
        <end position="268"/>
    </location>
</feature>
<organism evidence="2 3">
    <name type="scientific">Drosophila rhopaloa</name>
    <name type="common">Fruit fly</name>
    <dbReference type="NCBI Taxonomy" id="1041015"/>
    <lineage>
        <taxon>Eukaryota</taxon>
        <taxon>Metazoa</taxon>
        <taxon>Ecdysozoa</taxon>
        <taxon>Arthropoda</taxon>
        <taxon>Hexapoda</taxon>
        <taxon>Insecta</taxon>
        <taxon>Pterygota</taxon>
        <taxon>Neoptera</taxon>
        <taxon>Endopterygota</taxon>
        <taxon>Diptera</taxon>
        <taxon>Brachycera</taxon>
        <taxon>Muscomorpha</taxon>
        <taxon>Ephydroidea</taxon>
        <taxon>Drosophilidae</taxon>
        <taxon>Drosophila</taxon>
        <taxon>Sophophora</taxon>
    </lineage>
</organism>
<sequence length="268" mass="29460">MKLLCWESLGMFMGNILTNSLTWSGPPTTLSVFNHSQEQMVEGSIGCCSLDWLLQLQQSSCPLVRLLILGLVVLPAYNAILILVGWRLNSSASSSAERLVLDIRVDRAAKRPAPPPPPAPKPPPRLRRLKAPKTPGPPESCPSQKSPSDSTFQRSDQGDLYKNLRKNLQLALAGLQKPLPSPPSPPIFIPPVEETLSHSEPQTPPESPATERRKSRSKLLQGIFKRLGMNSIWKRWKARSSRKKTTTSEASTSSSSCSSTGSSCFYVY</sequence>
<feature type="compositionally biased region" description="Pro residues" evidence="1">
    <location>
        <begin position="179"/>
        <end position="189"/>
    </location>
</feature>
<proteinExistence type="predicted"/>
<protein>
    <submittedName>
        <fullName evidence="2">Uncharacterized protein</fullName>
    </submittedName>
</protein>
<feature type="compositionally biased region" description="Pro residues" evidence="1">
    <location>
        <begin position="112"/>
        <end position="123"/>
    </location>
</feature>
<feature type="region of interest" description="Disordered" evidence="1">
    <location>
        <begin position="235"/>
        <end position="268"/>
    </location>
</feature>
<dbReference type="RefSeq" id="XP_016973319.2">
    <property type="nucleotide sequence ID" value="XM_017117830.2"/>
</dbReference>
<dbReference type="Proteomes" id="UP001652680">
    <property type="component" value="Unassembled WGS sequence"/>
</dbReference>
<evidence type="ECO:0000256" key="1">
    <source>
        <dbReference type="SAM" id="MobiDB-lite"/>
    </source>
</evidence>
<evidence type="ECO:0000313" key="3">
    <source>
        <dbReference type="Proteomes" id="UP001652680"/>
    </source>
</evidence>
<keyword evidence="3" id="KW-1185">Reference proteome</keyword>
<dbReference type="GeneID" id="108040374"/>
<evidence type="ECO:0000313" key="2">
    <source>
        <dbReference type="EnsemblMetazoa" id="XP_016973319.2"/>
    </source>
</evidence>
<accession>A0ABM5H221</accession>
<dbReference type="EnsemblMetazoa" id="XM_017117830.2">
    <property type="protein sequence ID" value="XP_016973319.2"/>
    <property type="gene ID" value="LOC108040374"/>
</dbReference>
<feature type="region of interest" description="Disordered" evidence="1">
    <location>
        <begin position="108"/>
        <end position="156"/>
    </location>
</feature>
<name>A0ABM5H221_DRORH</name>
<feature type="region of interest" description="Disordered" evidence="1">
    <location>
        <begin position="175"/>
        <end position="218"/>
    </location>
</feature>